<evidence type="ECO:0000259" key="4">
    <source>
        <dbReference type="Pfam" id="PF01212"/>
    </source>
</evidence>
<dbReference type="SUPFAM" id="SSF53383">
    <property type="entry name" value="PLP-dependent transferases"/>
    <property type="match status" value="1"/>
</dbReference>
<evidence type="ECO:0000256" key="3">
    <source>
        <dbReference type="ARBA" id="ARBA00022898"/>
    </source>
</evidence>
<dbReference type="PANTHER" id="PTHR48097:SF5">
    <property type="entry name" value="LOW SPECIFICITY L-THREONINE ALDOLASE"/>
    <property type="match status" value="1"/>
</dbReference>
<keyword evidence="3" id="KW-0663">Pyridoxal phosphate</keyword>
<dbReference type="InterPro" id="IPR015421">
    <property type="entry name" value="PyrdxlP-dep_Trfase_major"/>
</dbReference>
<dbReference type="Gene3D" id="3.40.640.10">
    <property type="entry name" value="Type I PLP-dependent aspartate aminotransferase-like (Major domain)"/>
    <property type="match status" value="1"/>
</dbReference>
<dbReference type="GO" id="GO:0006520">
    <property type="term" value="P:amino acid metabolic process"/>
    <property type="evidence" value="ECO:0007669"/>
    <property type="project" value="InterPro"/>
</dbReference>
<gene>
    <name evidence="5" type="ORF">GTC17253_15430</name>
</gene>
<sequence>MISFECDYNNGAHPQVLQHLVETNGRQSLTYGFDEWSEQARQSIREACDAPNADVFFLAGGTQTNMTVIDALLPAYGAAIAVKSGHISIHEAGAVEFTGHKVIELPAHDGKMQATDLKEYMEWFENDESRDHLAQPGLVYISFPTELGTVYTAAELDAIWQACRQYGLKLFVDGARLGYGLMSEGCDVSLPFIAAHCDAFYIGGTKVGALCGEAVVFPQGAPRQFFTVVKQHGALAAKGRLMGLQFDALFTDNLYLRISRHAIDMAMKMRRLFSERGYQFFIDSPTNQQFFVIPNERVAELEKHVLFTHWEPAGTDAFVCRFVTSWATTDDDLKVLEALL</sequence>
<evidence type="ECO:0000313" key="5">
    <source>
        <dbReference type="EMBL" id="BFO71577.1"/>
    </source>
</evidence>
<dbReference type="AlphaFoldDB" id="A0AB33IW53"/>
<dbReference type="GO" id="GO:0016829">
    <property type="term" value="F:lyase activity"/>
    <property type="evidence" value="ECO:0007669"/>
    <property type="project" value="InterPro"/>
</dbReference>
<dbReference type="Pfam" id="PF01212">
    <property type="entry name" value="Beta_elim_lyase"/>
    <property type="match status" value="1"/>
</dbReference>
<feature type="domain" description="Aromatic amino acid beta-eliminating lyase/threonine aldolase" evidence="4">
    <location>
        <begin position="30"/>
        <end position="217"/>
    </location>
</feature>
<dbReference type="InterPro" id="IPR001597">
    <property type="entry name" value="ArAA_b-elim_lyase/Thr_aldolase"/>
</dbReference>
<dbReference type="EMBL" id="AP035785">
    <property type="protein sequence ID" value="BFO71577.1"/>
    <property type="molecule type" value="Genomic_DNA"/>
</dbReference>
<evidence type="ECO:0000256" key="1">
    <source>
        <dbReference type="ARBA" id="ARBA00001933"/>
    </source>
</evidence>
<dbReference type="InterPro" id="IPR015424">
    <property type="entry name" value="PyrdxlP-dep_Trfase"/>
</dbReference>
<comment type="similarity">
    <text evidence="2">Belongs to the threonine aldolase family.</text>
</comment>
<evidence type="ECO:0000256" key="2">
    <source>
        <dbReference type="ARBA" id="ARBA00006966"/>
    </source>
</evidence>
<name>A0AB33IW53_9BACT</name>
<accession>A0AB33IW53</accession>
<dbReference type="InterPro" id="IPR015422">
    <property type="entry name" value="PyrdxlP-dep_Trfase_small"/>
</dbReference>
<dbReference type="PANTHER" id="PTHR48097">
    <property type="entry name" value="L-THREONINE ALDOLASE-RELATED"/>
    <property type="match status" value="1"/>
</dbReference>
<organism evidence="5">
    <name type="scientific">Prevotella sp. GTC17253</name>
    <dbReference type="NCBI Taxonomy" id="3236793"/>
    <lineage>
        <taxon>Bacteria</taxon>
        <taxon>Pseudomonadati</taxon>
        <taxon>Bacteroidota</taxon>
        <taxon>Bacteroidia</taxon>
        <taxon>Bacteroidales</taxon>
        <taxon>Prevotellaceae</taxon>
        <taxon>Prevotella</taxon>
    </lineage>
</organism>
<reference evidence="5" key="1">
    <citation type="submission" date="2024-07" db="EMBL/GenBank/DDBJ databases">
        <title>Complete genome sequence of Prevotella sp. YM-2024 GTC17253.</title>
        <authorList>
            <person name="Hayashi M."/>
            <person name="Muto Y."/>
            <person name="Tanaka K."/>
            <person name="Niwa H."/>
        </authorList>
    </citation>
    <scope>NUCLEOTIDE SEQUENCE</scope>
    <source>
        <strain evidence="5">GTC17253</strain>
    </source>
</reference>
<dbReference type="Gene3D" id="3.90.1150.10">
    <property type="entry name" value="Aspartate Aminotransferase, domain 1"/>
    <property type="match status" value="1"/>
</dbReference>
<comment type="cofactor">
    <cofactor evidence="1">
        <name>pyridoxal 5'-phosphate</name>
        <dbReference type="ChEBI" id="CHEBI:597326"/>
    </cofactor>
</comment>
<protein>
    <submittedName>
        <fullName evidence="5">Low specificity L-threonine aldolase</fullName>
    </submittedName>
</protein>
<proteinExistence type="inferred from homology"/>